<protein>
    <recommendedName>
        <fullName evidence="5">Rieske domain-containing protein</fullName>
    </recommendedName>
</protein>
<evidence type="ECO:0000256" key="2">
    <source>
        <dbReference type="ARBA" id="ARBA00022964"/>
    </source>
</evidence>
<reference evidence="6" key="1">
    <citation type="journal article" date="2021" name="Environ. Microbiol.">
        <title>New insights into the diversity and evolution of the archaeal mobilome from three complete genomes of Saccharolobus shibatae.</title>
        <authorList>
            <person name="Medvedeva S."/>
            <person name="Brandt D."/>
            <person name="Cvirkaite-Krupovic V."/>
            <person name="Liu Y."/>
            <person name="Severinov K."/>
            <person name="Ishino S."/>
            <person name="Ishino Y."/>
            <person name="Prangishvili D."/>
            <person name="Kalinowski J."/>
            <person name="Krupovic M."/>
        </authorList>
    </citation>
    <scope>NUCLEOTIDE SEQUENCE</scope>
    <source>
        <strain evidence="6">B12</strain>
    </source>
</reference>
<evidence type="ECO:0000256" key="1">
    <source>
        <dbReference type="ARBA" id="ARBA00008751"/>
    </source>
</evidence>
<dbReference type="InterPro" id="IPR001663">
    <property type="entry name" value="Rng_hydr_dOase-A"/>
</dbReference>
<keyword evidence="4" id="KW-0520">NAD</keyword>
<dbReference type="PROSITE" id="PS51296">
    <property type="entry name" value="RIESKE"/>
    <property type="match status" value="1"/>
</dbReference>
<dbReference type="Pfam" id="PF00355">
    <property type="entry name" value="Rieske"/>
    <property type="match status" value="1"/>
</dbReference>
<dbReference type="GO" id="GO:0005506">
    <property type="term" value="F:iron ion binding"/>
    <property type="evidence" value="ECO:0007669"/>
    <property type="project" value="InterPro"/>
</dbReference>
<dbReference type="Pfam" id="PF00848">
    <property type="entry name" value="Ring_hydroxyl_A"/>
    <property type="match status" value="1"/>
</dbReference>
<accession>A0A8F5BP56</accession>
<dbReference type="PANTHER" id="PTHR43756:SF1">
    <property type="entry name" value="3-PHENYLPROPIONATE_CINNAMIC ACID DIOXYGENASE SUBUNIT ALPHA"/>
    <property type="match status" value="1"/>
</dbReference>
<keyword evidence="3" id="KW-0560">Oxidoreductase</keyword>
<proteinExistence type="inferred from homology"/>
<comment type="similarity">
    <text evidence="1">Belongs to the bacterial ring-hydroxylating dioxygenase alpha subunit family.</text>
</comment>
<sequence>MMAGENEKDLLEKIGRTIDLLREDNVLPLSLIADPNIFSLELKFLFPRTWNFLAHESEISAKGDYVKRYIGPYISTIVVRGEDDKIRAFLDLCRHRGRGICRAEKGNAVYFRCPYHFWTYSNMGELISVPLEEEGYGKNLDKSKHGLIEIKTEVYNGFIFGSIDPEQSLKDHLGEFSWYTDIVMKQDLEVYTPQRWVGNFNWKLGAENFAHDSYHTAYTHKSAVDLGLPLMGPKGKTISQKGIQFVSLKGHSGGMRGAITEEEKASHFRYPYIYEKWDPKVLDHIKNVLTPEQFEVFSMAASSMRWNIFPNFSFLIHPMGSFNPKTITQDFPYGFPTPWLHFKIWRPISESKTEILSFFAVEKVASEEAKERSYWAYLHAFGPSGMFEMDDIENWITITQNSLSASKTGREINLPYLLGSHRDPIRDFVWKHGDEIGIYYEVTEHGAKSFWIKWAETIIKGAEKYGK</sequence>
<dbReference type="AlphaFoldDB" id="A0A8F5BP56"/>
<dbReference type="KEGG" id="sshi:J5U23_01778"/>
<feature type="domain" description="Rieske" evidence="5">
    <location>
        <begin position="50"/>
        <end position="161"/>
    </location>
</feature>
<name>A0A8F5BP56_SACSH</name>
<gene>
    <name evidence="6" type="ORF">J5U23_01778</name>
</gene>
<dbReference type="GeneID" id="65563296"/>
<dbReference type="OrthoDB" id="6837at2157"/>
<organism evidence="6 7">
    <name type="scientific">Saccharolobus shibatae (strain ATCC 51178 / DSM 5389 / JCM 8931 / NBRC 15437 / B12)</name>
    <name type="common">Sulfolobus shibatae</name>
    <dbReference type="NCBI Taxonomy" id="523848"/>
    <lineage>
        <taxon>Archaea</taxon>
        <taxon>Thermoproteota</taxon>
        <taxon>Thermoprotei</taxon>
        <taxon>Sulfolobales</taxon>
        <taxon>Sulfolobaceae</taxon>
        <taxon>Saccharolobus</taxon>
    </lineage>
</organism>
<evidence type="ECO:0000256" key="4">
    <source>
        <dbReference type="ARBA" id="ARBA00023027"/>
    </source>
</evidence>
<dbReference type="RefSeq" id="WP_218265890.1">
    <property type="nucleotide sequence ID" value="NZ_CP077717.1"/>
</dbReference>
<evidence type="ECO:0000256" key="3">
    <source>
        <dbReference type="ARBA" id="ARBA00023002"/>
    </source>
</evidence>
<dbReference type="EMBL" id="CP077717">
    <property type="protein sequence ID" value="QXJ28909.1"/>
    <property type="molecule type" value="Genomic_DNA"/>
</dbReference>
<dbReference type="InterPro" id="IPR015881">
    <property type="entry name" value="ARHD_Rieske_2Fe_2S"/>
</dbReference>
<dbReference type="PROSITE" id="PS00570">
    <property type="entry name" value="RING_HYDROXYL_ALPHA"/>
    <property type="match status" value="1"/>
</dbReference>
<dbReference type="PANTHER" id="PTHR43756">
    <property type="entry name" value="CHOLINE MONOOXYGENASE, CHLOROPLASTIC"/>
    <property type="match status" value="1"/>
</dbReference>
<dbReference type="GO" id="GO:0051537">
    <property type="term" value="F:2 iron, 2 sulfur cluster binding"/>
    <property type="evidence" value="ECO:0007669"/>
    <property type="project" value="InterPro"/>
</dbReference>
<evidence type="ECO:0000259" key="5">
    <source>
        <dbReference type="PROSITE" id="PS51296"/>
    </source>
</evidence>
<dbReference type="InterPro" id="IPR017941">
    <property type="entry name" value="Rieske_2Fe-2S"/>
</dbReference>
<evidence type="ECO:0000313" key="7">
    <source>
        <dbReference type="Proteomes" id="UP000694018"/>
    </source>
</evidence>
<dbReference type="GO" id="GO:0051213">
    <property type="term" value="F:dioxygenase activity"/>
    <property type="evidence" value="ECO:0007669"/>
    <property type="project" value="UniProtKB-KW"/>
</dbReference>
<dbReference type="InterPro" id="IPR015879">
    <property type="entry name" value="Ring_hydroxy_dOase_asu_C_dom"/>
</dbReference>
<evidence type="ECO:0000313" key="6">
    <source>
        <dbReference type="EMBL" id="QXJ28909.1"/>
    </source>
</evidence>
<keyword evidence="2" id="KW-0223">Dioxygenase</keyword>
<dbReference type="Proteomes" id="UP000694018">
    <property type="component" value="Chromosome"/>
</dbReference>